<evidence type="ECO:0000313" key="2">
    <source>
        <dbReference type="EMBL" id="KAF4306938.1"/>
    </source>
</evidence>
<proteinExistence type="predicted"/>
<dbReference type="PANTHER" id="PTHR37988">
    <property type="entry name" value="UPF0592 MEMBRANE PROTEIN C7D4.03C"/>
    <property type="match status" value="1"/>
</dbReference>
<dbReference type="InterPro" id="IPR013887">
    <property type="entry name" value="UPF0592"/>
</dbReference>
<feature type="compositionally biased region" description="Low complexity" evidence="1">
    <location>
        <begin position="1179"/>
        <end position="1190"/>
    </location>
</feature>
<evidence type="ECO:0000313" key="3">
    <source>
        <dbReference type="Proteomes" id="UP000572817"/>
    </source>
</evidence>
<dbReference type="Pfam" id="PF08578">
    <property type="entry name" value="DUF1765"/>
    <property type="match status" value="1"/>
</dbReference>
<feature type="compositionally biased region" description="Polar residues" evidence="1">
    <location>
        <begin position="439"/>
        <end position="459"/>
    </location>
</feature>
<feature type="region of interest" description="Disordered" evidence="1">
    <location>
        <begin position="1"/>
        <end position="48"/>
    </location>
</feature>
<feature type="compositionally biased region" description="Basic and acidic residues" evidence="1">
    <location>
        <begin position="165"/>
        <end position="174"/>
    </location>
</feature>
<reference evidence="2" key="1">
    <citation type="submission" date="2020-04" db="EMBL/GenBank/DDBJ databases">
        <title>Genome Assembly and Annotation of Botryosphaeria dothidea sdau 11-99, a Latent Pathogen of Apple Fruit Ring Rot in China.</title>
        <authorList>
            <person name="Yu C."/>
            <person name="Diao Y."/>
            <person name="Lu Q."/>
            <person name="Zhao J."/>
            <person name="Cui S."/>
            <person name="Peng C."/>
            <person name="He B."/>
            <person name="Liu H."/>
        </authorList>
    </citation>
    <scope>NUCLEOTIDE SEQUENCE [LARGE SCALE GENOMIC DNA]</scope>
    <source>
        <strain evidence="2">Sdau11-99</strain>
    </source>
</reference>
<evidence type="ECO:0000256" key="1">
    <source>
        <dbReference type="SAM" id="MobiDB-lite"/>
    </source>
</evidence>
<sequence length="1323" mass="147924">MAAASMATASSSTSAVIERDRSISDAAAAHNVPVDDPRPPEAVHLPRSASYTYFPPVKDLEYEDSSVVELKGRISEADLRSSRDEDSPYSSSGGSTPENEPADPPDTNPPQLVDPPPQRSRLSRFFSSSREPLTLGGQAKEEAKDKNNTRKESQKDAPRQLQKQPPKEVQKEPQKSSPKNNSKQAAKQPSAQVQKQTPKQTPTDAPKQASKETPKKTTKQPLKETPRSTAKDSPKEAPKGSPQKPQSGTDKEKEKEKTDKAEADQQAVPPKRSLTHLRRKSWVSSSAKESSTSKSSGEDAVNGTRSSPEKRRSLINSSRRKSILRKDSDPPAIEEERAERPPPSSRRKSFIRKDTEGSPASEDRRSNRMSRRMSILRKDSDRKEPESPPSEDSNNKSPKKGSVLTKRPRKPSDAYIKPVKAEDLPPIPTIPDIPKSPNLPRSPSMPSSPQLGQSFSTDRLPTLVRSPPSQESIIPPVPRTVNQEKLKTFSLETPKKKDELWGQFRSLDGDYQKFSSKSIALKANVVRQNLLPFLRTYATHPSNSRIRPEDLDRRTNILNRWWTGLLEMINGKNNQSISGSDRPHILQAIVGIMERPEWRTHPSLFAPLTERNPLPRSHSSTSLASAESDFLSESVHHNVRNTYIQNLAAQMGFVVEKMSLRNAPASLVNFCGKTCAYAFFFCPGMADILVRLWSPSLDAMRRVMAECKMSDRSKLDQMSKQILPSFPPSLHSLGFTNLHKTFRELRKPAPFPLGTANLPWFGSWVKRWSGTESDLFYVFTKCYHILVTDFLPAETTKAERLCVPGLVMVHAQVLTNLDETLHRHAAMTAQKETEDHTASPITFDDVLADGPDAAASALPLPPANAVRLMAENRLIMLLRDFLSAGGTHLTTAPHIFAESFSSLLQASARRVSIFDHNASYTLCDFLEEALLILLRYERSSDKLVLDWTFWISVYKRMTESHNTTTEIRLLSFLYSIWGTIVEDEGRKVELCLDFLLEPNFFESRFNHWCPMLRAYYMRLLCWRIARFDGEATDSDSQILKRVEERLQSVWSHYLYLQEMAQTRNETLPSTTPCNPAPGRRLLIIRHDAPLSPANGPFLSFDGIVSSGSKNQSTAYGNHSSLENQLGDKNIRPTSALSIASDNSDAGDEENGKKRFSLLRNLLSVSKPRSKSRSPEPPTSREGTSSTSSSSNGAQEAAKKHNTPEIPPHRSYCFRFSLEWVHDKRFANPGPMRLLPPRLPPAAHNFLHAQREEAETANPKPITSIKPEGAAMTTSKYAGRALGEWAIVVGECQSFFQRRKDEGVPSNKLVETPTLGVEVFRRPG</sequence>
<feature type="compositionally biased region" description="Low complexity" evidence="1">
    <location>
        <begin position="1"/>
        <end position="15"/>
    </location>
</feature>
<feature type="region of interest" description="Disordered" evidence="1">
    <location>
        <begin position="1108"/>
        <end position="1127"/>
    </location>
</feature>
<feature type="compositionally biased region" description="Basic and acidic residues" evidence="1">
    <location>
        <begin position="209"/>
        <end position="238"/>
    </location>
</feature>
<feature type="compositionally biased region" description="Basic and acidic residues" evidence="1">
    <location>
        <begin position="72"/>
        <end position="86"/>
    </location>
</feature>
<feature type="compositionally biased region" description="Low complexity" evidence="1">
    <location>
        <begin position="119"/>
        <end position="130"/>
    </location>
</feature>
<feature type="compositionally biased region" description="Polar residues" evidence="1">
    <location>
        <begin position="175"/>
        <end position="191"/>
    </location>
</feature>
<evidence type="ECO:0008006" key="4">
    <source>
        <dbReference type="Google" id="ProtNLM"/>
    </source>
</evidence>
<accession>A0A8H4IV93</accession>
<dbReference type="PANTHER" id="PTHR37988:SF1">
    <property type="entry name" value="UPF0592 MEMBRANE PROTEIN C7D4.03C"/>
    <property type="match status" value="1"/>
</dbReference>
<protein>
    <recommendedName>
        <fullName evidence="4">DUF1765-domain-containing protein</fullName>
    </recommendedName>
</protein>
<feature type="compositionally biased region" description="Low complexity" evidence="1">
    <location>
        <begin position="282"/>
        <end position="295"/>
    </location>
</feature>
<feature type="compositionally biased region" description="Basic and acidic residues" evidence="1">
    <location>
        <begin position="376"/>
        <end position="386"/>
    </location>
</feature>
<comment type="caution">
    <text evidence="2">The sequence shown here is derived from an EMBL/GenBank/DDBJ whole genome shotgun (WGS) entry which is preliminary data.</text>
</comment>
<dbReference type="Proteomes" id="UP000572817">
    <property type="component" value="Unassembled WGS sequence"/>
</dbReference>
<feature type="compositionally biased region" description="Basic and acidic residues" evidence="1">
    <location>
        <begin position="324"/>
        <end position="340"/>
    </location>
</feature>
<feature type="compositionally biased region" description="Polar residues" evidence="1">
    <location>
        <begin position="1108"/>
        <end position="1123"/>
    </location>
</feature>
<feature type="compositionally biased region" description="Pro residues" evidence="1">
    <location>
        <begin position="102"/>
        <end position="118"/>
    </location>
</feature>
<feature type="compositionally biased region" description="Basic and acidic residues" evidence="1">
    <location>
        <begin position="139"/>
        <end position="158"/>
    </location>
</feature>
<keyword evidence="3" id="KW-1185">Reference proteome</keyword>
<feature type="region of interest" description="Disordered" evidence="1">
    <location>
        <begin position="72"/>
        <end position="476"/>
    </location>
</feature>
<name>A0A8H4IV93_9PEZI</name>
<dbReference type="EMBL" id="WWBZ02000033">
    <property type="protein sequence ID" value="KAF4306938.1"/>
    <property type="molecule type" value="Genomic_DNA"/>
</dbReference>
<feature type="region of interest" description="Disordered" evidence="1">
    <location>
        <begin position="1160"/>
        <end position="1207"/>
    </location>
</feature>
<feature type="compositionally biased region" description="Low complexity" evidence="1">
    <location>
        <begin position="192"/>
        <end position="208"/>
    </location>
</feature>
<feature type="compositionally biased region" description="Basic and acidic residues" evidence="1">
    <location>
        <begin position="249"/>
        <end position="263"/>
    </location>
</feature>
<dbReference type="OrthoDB" id="296767at2759"/>
<organism evidence="2 3">
    <name type="scientific">Botryosphaeria dothidea</name>
    <dbReference type="NCBI Taxonomy" id="55169"/>
    <lineage>
        <taxon>Eukaryota</taxon>
        <taxon>Fungi</taxon>
        <taxon>Dikarya</taxon>
        <taxon>Ascomycota</taxon>
        <taxon>Pezizomycotina</taxon>
        <taxon>Dothideomycetes</taxon>
        <taxon>Dothideomycetes incertae sedis</taxon>
        <taxon>Botryosphaeriales</taxon>
        <taxon>Botryosphaeriaceae</taxon>
        <taxon>Botryosphaeria</taxon>
    </lineage>
</organism>
<gene>
    <name evidence="2" type="ORF">GTA08_BOTSDO05820</name>
</gene>
<feature type="compositionally biased region" description="Basic and acidic residues" evidence="1">
    <location>
        <begin position="351"/>
        <end position="366"/>
    </location>
</feature>